<protein>
    <submittedName>
        <fullName evidence="1">Uncharacterized protein</fullName>
    </submittedName>
</protein>
<evidence type="ECO:0000313" key="1">
    <source>
        <dbReference type="EMBL" id="OGZ03794.1"/>
    </source>
</evidence>
<organism evidence="1 2">
    <name type="scientific">Candidatus Lloydbacteria bacterium RIFCSPHIGHO2_01_FULL_41_20</name>
    <dbReference type="NCBI Taxonomy" id="1798657"/>
    <lineage>
        <taxon>Bacteria</taxon>
        <taxon>Candidatus Lloydiibacteriota</taxon>
    </lineage>
</organism>
<sequence>MNLSEGFPEFKETDPTQYAKNMLQIGLAEEMGIPLEEFVSKYGDKVNKIFNPALMDKLEEAPEKTIAEIKQILH</sequence>
<proteinExistence type="predicted"/>
<accession>A0A1G2CQY3</accession>
<gene>
    <name evidence="1" type="ORF">A2648_02460</name>
</gene>
<reference evidence="1 2" key="1">
    <citation type="journal article" date="2016" name="Nat. Commun.">
        <title>Thousands of microbial genomes shed light on interconnected biogeochemical processes in an aquifer system.</title>
        <authorList>
            <person name="Anantharaman K."/>
            <person name="Brown C.T."/>
            <person name="Hug L.A."/>
            <person name="Sharon I."/>
            <person name="Castelle C.J."/>
            <person name="Probst A.J."/>
            <person name="Thomas B.C."/>
            <person name="Singh A."/>
            <person name="Wilkins M.J."/>
            <person name="Karaoz U."/>
            <person name="Brodie E.L."/>
            <person name="Williams K.H."/>
            <person name="Hubbard S.S."/>
            <person name="Banfield J.F."/>
        </authorList>
    </citation>
    <scope>NUCLEOTIDE SEQUENCE [LARGE SCALE GENOMIC DNA]</scope>
</reference>
<comment type="caution">
    <text evidence="1">The sequence shown here is derived from an EMBL/GenBank/DDBJ whole genome shotgun (WGS) entry which is preliminary data.</text>
</comment>
<dbReference type="AlphaFoldDB" id="A0A1G2CQY3"/>
<name>A0A1G2CQY3_9BACT</name>
<dbReference type="STRING" id="1798657.A2648_02460"/>
<dbReference type="Proteomes" id="UP000178841">
    <property type="component" value="Unassembled WGS sequence"/>
</dbReference>
<dbReference type="EMBL" id="MHLH01000015">
    <property type="protein sequence ID" value="OGZ03794.1"/>
    <property type="molecule type" value="Genomic_DNA"/>
</dbReference>
<evidence type="ECO:0000313" key="2">
    <source>
        <dbReference type="Proteomes" id="UP000178841"/>
    </source>
</evidence>